<evidence type="ECO:0000313" key="5">
    <source>
        <dbReference type="Proteomes" id="UP000255295"/>
    </source>
</evidence>
<accession>A0A2S0JUX1</accession>
<dbReference type="Proteomes" id="UP000238825">
    <property type="component" value="Chromosome"/>
</dbReference>
<dbReference type="Proteomes" id="UP000255295">
    <property type="component" value="Unassembled WGS sequence"/>
</dbReference>
<evidence type="ECO:0000313" key="4">
    <source>
        <dbReference type="Proteomes" id="UP000238825"/>
    </source>
</evidence>
<gene>
    <name evidence="2" type="ORF">LS41612_00595</name>
    <name evidence="3" type="ORF">NCTC10338_04688</name>
</gene>
<name>A0A2S0JUX1_LYSSH</name>
<evidence type="ECO:0000313" key="2">
    <source>
        <dbReference type="EMBL" id="AVK94896.1"/>
    </source>
</evidence>
<sequence length="72" mass="8031">MSNINTNRNNAKAKDKFSAKKQEVNQNGKKLYQGEFGSEFDFDGAVAQANNFPEAQGKNAARQPVSERTAWH</sequence>
<dbReference type="GeneID" id="48274676"/>
<proteinExistence type="predicted"/>
<reference evidence="2 4" key="1">
    <citation type="submission" date="2017-03" db="EMBL/GenBank/DDBJ databases">
        <title>The whole genome sequencing and assembly of Lysinibacillus sphaericus DSM 28T strain.</title>
        <authorList>
            <person name="Lee Y.-J."/>
            <person name="Yi H."/>
            <person name="Bahn Y.-S."/>
            <person name="Kim J.F."/>
            <person name="Lee D.-W."/>
        </authorList>
    </citation>
    <scope>NUCLEOTIDE SEQUENCE [LARGE SCALE GENOMIC DNA]</scope>
    <source>
        <strain evidence="2 4">DSM 28</strain>
    </source>
</reference>
<dbReference type="RefSeq" id="WP_024364314.1">
    <property type="nucleotide sequence ID" value="NZ_BJNS01000035.1"/>
</dbReference>
<dbReference type="EMBL" id="UFSZ01000001">
    <property type="protein sequence ID" value="SUV19958.1"/>
    <property type="molecule type" value="Genomic_DNA"/>
</dbReference>
<feature type="compositionally biased region" description="Polar residues" evidence="1">
    <location>
        <begin position="1"/>
        <end position="10"/>
    </location>
</feature>
<feature type="region of interest" description="Disordered" evidence="1">
    <location>
        <begin position="47"/>
        <end position="72"/>
    </location>
</feature>
<protein>
    <submittedName>
        <fullName evidence="2">Uncharacterized protein</fullName>
    </submittedName>
</protein>
<dbReference type="EMBL" id="CP019980">
    <property type="protein sequence ID" value="AVK94896.1"/>
    <property type="molecule type" value="Genomic_DNA"/>
</dbReference>
<feature type="region of interest" description="Disordered" evidence="1">
    <location>
        <begin position="1"/>
        <end position="26"/>
    </location>
</feature>
<feature type="compositionally biased region" description="Basic and acidic residues" evidence="1">
    <location>
        <begin position="12"/>
        <end position="23"/>
    </location>
</feature>
<evidence type="ECO:0000256" key="1">
    <source>
        <dbReference type="SAM" id="MobiDB-lite"/>
    </source>
</evidence>
<organism evidence="2 4">
    <name type="scientific">Lysinibacillus sphaericus</name>
    <name type="common">Bacillus sphaericus</name>
    <dbReference type="NCBI Taxonomy" id="1421"/>
    <lineage>
        <taxon>Bacteria</taxon>
        <taxon>Bacillati</taxon>
        <taxon>Bacillota</taxon>
        <taxon>Bacilli</taxon>
        <taxon>Bacillales</taxon>
        <taxon>Bacillaceae</taxon>
        <taxon>Lysinibacillus</taxon>
    </lineage>
</organism>
<dbReference type="AlphaFoldDB" id="A0A2S0JUX1"/>
<evidence type="ECO:0000313" key="3">
    <source>
        <dbReference type="EMBL" id="SUV19958.1"/>
    </source>
</evidence>
<reference evidence="3 5" key="2">
    <citation type="submission" date="2018-06" db="EMBL/GenBank/DDBJ databases">
        <authorList>
            <consortium name="Pathogen Informatics"/>
            <person name="Doyle S."/>
        </authorList>
    </citation>
    <scope>NUCLEOTIDE SEQUENCE [LARGE SCALE GENOMIC DNA]</scope>
    <source>
        <strain evidence="3 5">NCTC10338</strain>
    </source>
</reference>